<keyword evidence="6" id="KW-0029">Amino-acid transport</keyword>
<evidence type="ECO:0000256" key="3">
    <source>
        <dbReference type="ARBA" id="ARBA00022448"/>
    </source>
</evidence>
<dbReference type="NCBIfam" id="TIGR00796">
    <property type="entry name" value="livcs"/>
    <property type="match status" value="1"/>
</dbReference>
<gene>
    <name evidence="10" type="primary">brnQ</name>
    <name evidence="10" type="ORF">NG665_05825</name>
</gene>
<dbReference type="EMBL" id="CP099547">
    <property type="protein sequence ID" value="USR78908.1"/>
    <property type="molecule type" value="Genomic_DNA"/>
</dbReference>
<feature type="transmembrane region" description="Helical" evidence="9">
    <location>
        <begin position="44"/>
        <end position="65"/>
    </location>
</feature>
<evidence type="ECO:0000256" key="8">
    <source>
        <dbReference type="ARBA" id="ARBA00023136"/>
    </source>
</evidence>
<evidence type="ECO:0000256" key="9">
    <source>
        <dbReference type="SAM" id="Phobius"/>
    </source>
</evidence>
<comment type="subcellular location">
    <subcellularLocation>
        <location evidence="1">Cell membrane</location>
        <topology evidence="1">Multi-pass membrane protein</topology>
    </subcellularLocation>
</comment>
<organism evidence="10 11">
    <name type="scientific">Arcanobacterium pinnipediorum</name>
    <dbReference type="NCBI Taxonomy" id="1503041"/>
    <lineage>
        <taxon>Bacteria</taxon>
        <taxon>Bacillati</taxon>
        <taxon>Actinomycetota</taxon>
        <taxon>Actinomycetes</taxon>
        <taxon>Actinomycetales</taxon>
        <taxon>Actinomycetaceae</taxon>
        <taxon>Arcanobacterium</taxon>
    </lineage>
</organism>
<accession>A0ABY5AI75</accession>
<comment type="similarity">
    <text evidence="2">Belongs to the branched chain amino acid transporter family.</text>
</comment>
<evidence type="ECO:0000256" key="1">
    <source>
        <dbReference type="ARBA" id="ARBA00004651"/>
    </source>
</evidence>
<proteinExistence type="inferred from homology"/>
<keyword evidence="5 9" id="KW-0812">Transmembrane</keyword>
<feature type="transmembrane region" description="Helical" evidence="9">
    <location>
        <begin position="273"/>
        <end position="298"/>
    </location>
</feature>
<feature type="transmembrane region" description="Helical" evidence="9">
    <location>
        <begin position="399"/>
        <end position="423"/>
    </location>
</feature>
<feature type="transmembrane region" description="Helical" evidence="9">
    <location>
        <begin position="339"/>
        <end position="358"/>
    </location>
</feature>
<evidence type="ECO:0000313" key="10">
    <source>
        <dbReference type="EMBL" id="USR78908.1"/>
    </source>
</evidence>
<name>A0ABY5AI75_9ACTO</name>
<keyword evidence="7 9" id="KW-1133">Transmembrane helix</keyword>
<feature type="transmembrane region" description="Helical" evidence="9">
    <location>
        <begin position="9"/>
        <end position="32"/>
    </location>
</feature>
<evidence type="ECO:0000256" key="4">
    <source>
        <dbReference type="ARBA" id="ARBA00022475"/>
    </source>
</evidence>
<dbReference type="PANTHER" id="PTHR30588">
    <property type="entry name" value="BRANCHED-CHAIN AMINO ACID TRANSPORT SYSTEM 2 CARRIER PROTEIN"/>
    <property type="match status" value="1"/>
</dbReference>
<feature type="transmembrane region" description="Helical" evidence="9">
    <location>
        <begin position="77"/>
        <end position="97"/>
    </location>
</feature>
<feature type="transmembrane region" description="Helical" evidence="9">
    <location>
        <begin position="310"/>
        <end position="333"/>
    </location>
</feature>
<feature type="transmembrane region" description="Helical" evidence="9">
    <location>
        <begin position="198"/>
        <end position="216"/>
    </location>
</feature>
<dbReference type="RefSeq" id="WP_252672756.1">
    <property type="nucleotide sequence ID" value="NZ_CP099547.1"/>
</dbReference>
<evidence type="ECO:0000256" key="5">
    <source>
        <dbReference type="ARBA" id="ARBA00022692"/>
    </source>
</evidence>
<dbReference type="Pfam" id="PF05525">
    <property type="entry name" value="Branch_AA_trans"/>
    <property type="match status" value="1"/>
</dbReference>
<protein>
    <submittedName>
        <fullName evidence="10">Branched-chain amino acid transport system II carrier protein</fullName>
    </submittedName>
</protein>
<dbReference type="PANTHER" id="PTHR30588:SF0">
    <property type="entry name" value="BRANCHED-CHAIN AMINO ACID PERMEASE BRNQ"/>
    <property type="match status" value="1"/>
</dbReference>
<feature type="transmembrane region" description="Helical" evidence="9">
    <location>
        <begin position="117"/>
        <end position="136"/>
    </location>
</feature>
<evidence type="ECO:0000256" key="7">
    <source>
        <dbReference type="ARBA" id="ARBA00022989"/>
    </source>
</evidence>
<feature type="transmembrane region" description="Helical" evidence="9">
    <location>
        <begin position="148"/>
        <end position="168"/>
    </location>
</feature>
<evidence type="ECO:0000256" key="2">
    <source>
        <dbReference type="ARBA" id="ARBA00008540"/>
    </source>
</evidence>
<dbReference type="InterPro" id="IPR004685">
    <property type="entry name" value="Brnchd-chn_aa_trnsp_Livcs"/>
</dbReference>
<feature type="transmembrane region" description="Helical" evidence="9">
    <location>
        <begin position="370"/>
        <end position="393"/>
    </location>
</feature>
<keyword evidence="3" id="KW-0813">Transport</keyword>
<keyword evidence="8 9" id="KW-0472">Membrane</keyword>
<keyword evidence="11" id="KW-1185">Reference proteome</keyword>
<keyword evidence="4" id="KW-1003">Cell membrane</keyword>
<evidence type="ECO:0000313" key="11">
    <source>
        <dbReference type="Proteomes" id="UP001056109"/>
    </source>
</evidence>
<feature type="transmembrane region" description="Helical" evidence="9">
    <location>
        <begin position="228"/>
        <end position="248"/>
    </location>
</feature>
<reference evidence="10" key="1">
    <citation type="submission" date="2022-06" db="EMBL/GenBank/DDBJ databases">
        <title>Complete Genome Sequence of Arcanobacterium pinnipediorum strain DSM 28752 isolated from a harbour seal.</title>
        <authorList>
            <person name="Borowiak M."/>
            <person name="Kreitlow A."/>
            <person name="Alssahen M."/>
            <person name="Malorny B."/>
            <person name="Laemmler C."/>
            <person name="Prenger-Berninghoff E."/>
            <person name="Siebert U."/>
            <person name="Ploetz M."/>
            <person name="Abdulmawjood A."/>
        </authorList>
    </citation>
    <scope>NUCLEOTIDE SEQUENCE</scope>
    <source>
        <strain evidence="10">DSM 28752</strain>
    </source>
</reference>
<dbReference type="Proteomes" id="UP001056109">
    <property type="component" value="Chromosome"/>
</dbReference>
<sequence length="436" mass="46277">MFSKSTRSIFLTGFALFAMFFGAGNLIFPPMIGVNAGSSANTAMAGFLVTGVALTVLGMIAAGTLRNGEIRIADRVGTKFGIVFTTVLVLIIAMLYATPRVATVSFEMGVVPFAGDHQLTLLIYTGAFFAICYALILQPAKIIDRIGVYLTPALLILLVIVAVASFTLPDMDHTTTEAYAQSPFTTGLVEGYFTMDSLAALIFAPVILSALANAGFKGKNLYGGMIKASIIAGILLAIIYLGLLHIGVVGEGDNGAAVLTNVSNALFGRPGQIIFGLIVFLACLTTALGLMTASVSYFHKLVPQLSEHTWLVIHIVVAFALSNLGLDLILKLVGPLTQLLYPITIAVIVVALIESFVVHSRLTWTYRLAAYTATVFAIPEALHTTGLSAFGFFRPILDFFPLGSLQMAWLLPALLALGIGFAIDKSRPMVALSLDS</sequence>
<evidence type="ECO:0000256" key="6">
    <source>
        <dbReference type="ARBA" id="ARBA00022970"/>
    </source>
</evidence>